<gene>
    <name evidence="7" type="ORF">Cvel_16959</name>
</gene>
<evidence type="ECO:0000256" key="2">
    <source>
        <dbReference type="ARBA" id="ARBA00022980"/>
    </source>
</evidence>
<dbReference type="EMBL" id="CDMZ01000364">
    <property type="protein sequence ID" value="CEM12763.1"/>
    <property type="molecule type" value="Genomic_DNA"/>
</dbReference>
<evidence type="ECO:0000256" key="1">
    <source>
        <dbReference type="ARBA" id="ARBA00009680"/>
    </source>
</evidence>
<organism evidence="7">
    <name type="scientific">Chromera velia CCMP2878</name>
    <dbReference type="NCBI Taxonomy" id="1169474"/>
    <lineage>
        <taxon>Eukaryota</taxon>
        <taxon>Sar</taxon>
        <taxon>Alveolata</taxon>
        <taxon>Colpodellida</taxon>
        <taxon>Chromeraceae</taxon>
        <taxon>Chromera</taxon>
    </lineage>
</organism>
<dbReference type="GO" id="GO:0006412">
    <property type="term" value="P:translation"/>
    <property type="evidence" value="ECO:0007669"/>
    <property type="project" value="InterPro"/>
</dbReference>
<reference evidence="7" key="1">
    <citation type="submission" date="2014-11" db="EMBL/GenBank/DDBJ databases">
        <authorList>
            <person name="Otto D Thomas"/>
            <person name="Naeem Raeece"/>
        </authorList>
    </citation>
    <scope>NUCLEOTIDE SEQUENCE</scope>
</reference>
<dbReference type="AlphaFoldDB" id="A0A0G4FHI6"/>
<dbReference type="InterPro" id="IPR001976">
    <property type="entry name" value="Ribosomal_eS24"/>
</dbReference>
<keyword evidence="3 4" id="KW-0687">Ribonucleoprotein</keyword>
<name>A0A0G4FHI6_9ALVE</name>
<protein>
    <recommendedName>
        <fullName evidence="5">40S ribosomal protein S24</fullName>
    </recommendedName>
</protein>
<feature type="compositionally biased region" description="Basic residues" evidence="6">
    <location>
        <begin position="105"/>
        <end position="122"/>
    </location>
</feature>
<comment type="similarity">
    <text evidence="1 4">Belongs to the eukaryotic ribosomal protein eS24 family.</text>
</comment>
<dbReference type="GO" id="GO:1990904">
    <property type="term" value="C:ribonucleoprotein complex"/>
    <property type="evidence" value="ECO:0007669"/>
    <property type="project" value="UniProtKB-KW"/>
</dbReference>
<evidence type="ECO:0000313" key="7">
    <source>
        <dbReference type="EMBL" id="CEM12763.1"/>
    </source>
</evidence>
<dbReference type="HAMAP" id="MF_00545">
    <property type="entry name" value="Ribosomal_eS24"/>
    <property type="match status" value="1"/>
</dbReference>
<sequence length="132" mass="15120">MSEQTFTIRTRKFQSNPLLQRKQFCIDVMHPNQSTISKKDLQGKLASMYKVQDPKSIVLFGFKTAFGGGRTSGFGLIYDNFAAAKKFEMRYKLVRMGAMDEKSRTGRRGRKETKNRAKKCRGKEKAKVLGKK</sequence>
<dbReference type="GO" id="GO:0005840">
    <property type="term" value="C:ribosome"/>
    <property type="evidence" value="ECO:0007669"/>
    <property type="project" value="UniProtKB-KW"/>
</dbReference>
<evidence type="ECO:0000256" key="6">
    <source>
        <dbReference type="SAM" id="MobiDB-lite"/>
    </source>
</evidence>
<accession>A0A0G4FHI6</accession>
<dbReference type="GO" id="GO:0003735">
    <property type="term" value="F:structural constituent of ribosome"/>
    <property type="evidence" value="ECO:0007669"/>
    <property type="project" value="InterPro"/>
</dbReference>
<dbReference type="PhylomeDB" id="A0A0G4FHI6"/>
<dbReference type="InterPro" id="IPR018098">
    <property type="entry name" value="Ribosomal_eS24_CS"/>
</dbReference>
<dbReference type="PANTHER" id="PTHR10496">
    <property type="entry name" value="40S RIBOSOMAL PROTEIN S24"/>
    <property type="match status" value="1"/>
</dbReference>
<feature type="compositionally biased region" description="Basic and acidic residues" evidence="6">
    <location>
        <begin position="123"/>
        <end position="132"/>
    </location>
</feature>
<dbReference type="PROSITE" id="PS00529">
    <property type="entry name" value="RIBOSOMAL_S24E"/>
    <property type="match status" value="1"/>
</dbReference>
<evidence type="ECO:0000256" key="5">
    <source>
        <dbReference type="RuleBase" id="RU004383"/>
    </source>
</evidence>
<dbReference type="InterPro" id="IPR053709">
    <property type="entry name" value="eRP_eS24_sf"/>
</dbReference>
<keyword evidence="2 4" id="KW-0689">Ribosomal protein</keyword>
<dbReference type="InterPro" id="IPR012678">
    <property type="entry name" value="Ribosomal_uL23/eL15/eS24_sf"/>
</dbReference>
<dbReference type="Gene3D" id="3.30.70.3370">
    <property type="match status" value="1"/>
</dbReference>
<dbReference type="SUPFAM" id="SSF54189">
    <property type="entry name" value="Ribosomal proteins S24e, L23 and L15e"/>
    <property type="match status" value="1"/>
</dbReference>
<feature type="region of interest" description="Disordered" evidence="6">
    <location>
        <begin position="98"/>
        <end position="132"/>
    </location>
</feature>
<dbReference type="VEuPathDB" id="CryptoDB:Cvel_16959"/>
<dbReference type="Pfam" id="PF01282">
    <property type="entry name" value="Ribosomal_S24e"/>
    <property type="match status" value="1"/>
</dbReference>
<evidence type="ECO:0000256" key="4">
    <source>
        <dbReference type="RuleBase" id="RU004381"/>
    </source>
</evidence>
<proteinExistence type="inferred from homology"/>
<dbReference type="FunFam" id="3.30.70.3370:FF:000001">
    <property type="entry name" value="40S ribosomal protein S24"/>
    <property type="match status" value="1"/>
</dbReference>
<evidence type="ECO:0000256" key="3">
    <source>
        <dbReference type="ARBA" id="ARBA00023274"/>
    </source>
</evidence>